<dbReference type="EMBL" id="JN377894">
    <property type="protein sequence ID" value="AFQ97238.1"/>
    <property type="molecule type" value="Genomic_DNA"/>
</dbReference>
<evidence type="ECO:0000313" key="2">
    <source>
        <dbReference type="Proteomes" id="UP000003289"/>
    </source>
</evidence>
<sequence>MCYDSPIKSTKEHIMRTIHCRDDYVEFYHGSCTLGLKGDMLLPPEATDTISEKGRKKNLDRVFFTKDRGLAKIYARRAARSIGGEPTLFRVIAPVDTVFMSETPGATVYHAAWAFVEQIPFGKLSD</sequence>
<dbReference type="GeneID" id="14017023"/>
<dbReference type="Proteomes" id="UP000003289">
    <property type="component" value="Segment"/>
</dbReference>
<proteinExistence type="predicted"/>
<name>J7KF11_9CAUD</name>
<keyword evidence="2" id="KW-1185">Reference proteome</keyword>
<protein>
    <submittedName>
        <fullName evidence="1">Putative phage protein</fullName>
    </submittedName>
</protein>
<organism evidence="1 2">
    <name type="scientific">Aeromonas phage Aes508</name>
    <dbReference type="NCBI Taxonomy" id="1198013"/>
    <lineage>
        <taxon>Viruses</taxon>
        <taxon>Duplodnaviria</taxon>
        <taxon>Heunggongvirae</taxon>
        <taxon>Uroviricota</taxon>
        <taxon>Caudoviricetes</taxon>
        <taxon>Pantevenvirales</taxon>
        <taxon>Straboviridae</taxon>
        <taxon>Tulanevirus</taxon>
        <taxon>Tulanevirus aes508</taxon>
    </lineage>
</organism>
<dbReference type="KEGG" id="vg:14017023"/>
<reference evidence="1 2" key="1">
    <citation type="submission" date="2011-07" db="EMBL/GenBank/DDBJ databases">
        <title>Aeromonas salmonicida phage Aes508 complete genome.</title>
        <authorList>
            <person name="Petrov V.M."/>
            <person name="Ratnayaka S."/>
            <person name="Karam J.D."/>
        </authorList>
    </citation>
    <scope>NUCLEOTIDE SEQUENCE [LARGE SCALE GENOMIC DNA]</scope>
</reference>
<accession>J7KF11</accession>
<evidence type="ECO:0000313" key="1">
    <source>
        <dbReference type="EMBL" id="AFQ97238.1"/>
    </source>
</evidence>
<gene>
    <name evidence="1" type="ORF">Aes508_156</name>
</gene>
<dbReference type="RefSeq" id="YP_007010845.1">
    <property type="nucleotide sequence ID" value="NC_019543.1"/>
</dbReference>